<gene>
    <name evidence="4" type="ORF">HOV93_12880</name>
</gene>
<dbReference type="EMBL" id="JABRWO010000003">
    <property type="protein sequence ID" value="MBA2114132.1"/>
    <property type="molecule type" value="Genomic_DNA"/>
</dbReference>
<dbReference type="PANTHER" id="PTHR43752:SF2">
    <property type="entry name" value="BNR_ASP-BOX REPEAT FAMILY PROTEIN"/>
    <property type="match status" value="1"/>
</dbReference>
<dbReference type="Proteomes" id="UP000551616">
    <property type="component" value="Unassembled WGS sequence"/>
</dbReference>
<evidence type="ECO:0000313" key="4">
    <source>
        <dbReference type="EMBL" id="MBA2114132.1"/>
    </source>
</evidence>
<dbReference type="PANTHER" id="PTHR43752">
    <property type="entry name" value="BNR/ASP-BOX REPEAT FAMILY PROTEIN"/>
    <property type="match status" value="1"/>
</dbReference>
<dbReference type="Gene3D" id="2.120.10.10">
    <property type="match status" value="1"/>
</dbReference>
<dbReference type="Pfam" id="PF13088">
    <property type="entry name" value="BNR_2"/>
    <property type="match status" value="1"/>
</dbReference>
<dbReference type="AlphaFoldDB" id="A0A7V8V398"/>
<dbReference type="Gene3D" id="2.60.120.260">
    <property type="entry name" value="Galactose-binding domain-like"/>
    <property type="match status" value="1"/>
</dbReference>
<dbReference type="SUPFAM" id="SSF50939">
    <property type="entry name" value="Sialidases"/>
    <property type="match status" value="1"/>
</dbReference>
<accession>A0A7V8V398</accession>
<keyword evidence="5" id="KW-1185">Reference proteome</keyword>
<dbReference type="Pfam" id="PF25275">
    <property type="entry name" value="Golvesin_C"/>
    <property type="match status" value="1"/>
</dbReference>
<evidence type="ECO:0000259" key="3">
    <source>
        <dbReference type="Pfam" id="PF25275"/>
    </source>
</evidence>
<keyword evidence="1" id="KW-0732">Signal</keyword>
<evidence type="ECO:0000256" key="1">
    <source>
        <dbReference type="SAM" id="SignalP"/>
    </source>
</evidence>
<organism evidence="4 5">
    <name type="scientific">Bremerella alba</name>
    <dbReference type="NCBI Taxonomy" id="980252"/>
    <lineage>
        <taxon>Bacteria</taxon>
        <taxon>Pseudomonadati</taxon>
        <taxon>Planctomycetota</taxon>
        <taxon>Planctomycetia</taxon>
        <taxon>Pirellulales</taxon>
        <taxon>Pirellulaceae</taxon>
        <taxon>Bremerella</taxon>
    </lineage>
</organism>
<sequence length="537" mass="60520">MFRILTLSMLLALALNAYGLQAEETTAKEHSSVMLSGDWVPESPHWIDFDNLPKIPSQHVVISDVRKSSGVNQHNYLTFYDNNYWAMWSDGPAVEDRVGQRVSFAISKNGIDWSKPKYLTPEPPGSGKGSEYYNTRSKKGFRWISRGFWQRDGELLALCSLDEGAGFFGKSLELRAFRWDKKDNAWVDHGLVHKNAINNFPPKKIPSGEWMMSRRTHDYSKHGVEFLTGGVEAIDSWDSFPVLGSSQELAAEEPYWWVLPDGRLTALFRDNRQSGYLYRSFSEDNGRTWSRPHRTDFPDARSKFSGVQLTDGRYVLVSNPHPKRRNPLALSISDDGVVFTKMGYLAGGRHVDYPHVIEHDGYLLVAFATQKQTVEVLKIRLEELDALTMPEKPLVKPPPYEPKKGDTILDAGNSEQVTITGPWKSSDKDSERYGDDYLFLNPSDSGTVRFNINVPAKGNYEIFTLWNARGRRATDVPFTISHTDGTKKVLINQNSDSGIWNSLGTYQLSPGNASVEVSIDKASNFTVVDAILVTPRP</sequence>
<feature type="domain" description="Golvesin/Xly CBD-like" evidence="3">
    <location>
        <begin position="408"/>
        <end position="532"/>
    </location>
</feature>
<evidence type="ECO:0008006" key="6">
    <source>
        <dbReference type="Google" id="ProtNLM"/>
    </source>
</evidence>
<evidence type="ECO:0000259" key="2">
    <source>
        <dbReference type="Pfam" id="PF13088"/>
    </source>
</evidence>
<dbReference type="CDD" id="cd15482">
    <property type="entry name" value="Sialidase_non-viral"/>
    <property type="match status" value="1"/>
</dbReference>
<feature type="domain" description="Sialidase" evidence="2">
    <location>
        <begin position="203"/>
        <end position="363"/>
    </location>
</feature>
<dbReference type="InterPro" id="IPR033803">
    <property type="entry name" value="CBD-like_Golvesin-Xly"/>
</dbReference>
<dbReference type="InterPro" id="IPR036278">
    <property type="entry name" value="Sialidase_sf"/>
</dbReference>
<reference evidence="4 5" key="1">
    <citation type="submission" date="2020-05" db="EMBL/GenBank/DDBJ databases">
        <title>Bremerella alba sp. nov., a novel planctomycete isolated from the surface of the macroalga Fucus spiralis.</title>
        <authorList>
            <person name="Godinho O."/>
            <person name="Botelho R."/>
            <person name="Albuquerque L."/>
            <person name="Wiegand S."/>
            <person name="Da Costa M.S."/>
            <person name="Lobo-Da-Cunha A."/>
            <person name="Jogler C."/>
            <person name="Lage O.M."/>
        </authorList>
    </citation>
    <scope>NUCLEOTIDE SEQUENCE [LARGE SCALE GENOMIC DNA]</scope>
    <source>
        <strain evidence="4 5">FF15</strain>
    </source>
</reference>
<protein>
    <recommendedName>
        <fullName evidence="6">Xanthan lyase</fullName>
    </recommendedName>
</protein>
<comment type="caution">
    <text evidence="4">The sequence shown here is derived from an EMBL/GenBank/DDBJ whole genome shotgun (WGS) entry which is preliminary data.</text>
</comment>
<feature type="signal peptide" evidence="1">
    <location>
        <begin position="1"/>
        <end position="22"/>
    </location>
</feature>
<feature type="chain" id="PRO_5030943768" description="Xanthan lyase" evidence="1">
    <location>
        <begin position="23"/>
        <end position="537"/>
    </location>
</feature>
<dbReference type="RefSeq" id="WP_207395615.1">
    <property type="nucleotide sequence ID" value="NZ_JABRWO010000003.1"/>
</dbReference>
<evidence type="ECO:0000313" key="5">
    <source>
        <dbReference type="Proteomes" id="UP000551616"/>
    </source>
</evidence>
<dbReference type="InterPro" id="IPR011040">
    <property type="entry name" value="Sialidase"/>
</dbReference>
<name>A0A7V8V398_9BACT</name>
<proteinExistence type="predicted"/>